<evidence type="ECO:0000256" key="1">
    <source>
        <dbReference type="SAM" id="MobiDB-lite"/>
    </source>
</evidence>
<sequence length="889" mass="103778">MLKTLNLGQTTSISNNKHFKTDKLIQLQIDFIIVIENEINKRLSIKSTSTLLSNGSSSQAAYEFDKEFDREIIELKSDLNIETLDDEQLSKLYKNNLIKYFILKKLNSELEYARVKLKLSTRTQINLDKIRNRIEWLENEIEKIVEPIYKIEKEKINIIRREKSLIQEREPSFEITKEKTELNFSENIEQEPPIKKDETTEEVFFRWEKSSNGSTDSLLEDSSDSENERIETVKPLENPSQPEETFEENFVELLEENVKYNDFKLEEYEHLRELNPSVNSQIERAPETPKSLVQIEKQEMSHCEEPKEINEEKPIHHWLSEHNRFDFPDYSRVMLSLNSSSYHRLPLAITESYIHIKDADLVDGRIPPFEKKRFLEYSEVELLKLASDLKSLSKDICSAATESLAKKDYETPWMAFQNEVNSITKKKNGVKNSKYKPLPLLSPSLLPLKSNKNRKRVSSAYTHHDDDMKEYYHRTHLINLHDLKNQTKLKLNRINLGKNSVMKRYEFDNESKKDDDDKRDKITWDDMKPDNAAEDHSGPKFERVNYLLNINLRSNCMNQRLEAIKHLGLLQVGDHATVYNLSQILENKTENELIRYETLKSLILLGYWSQSTYTHTINKLKLSSNEIKLEILDCIIRGKSSYFDESLQFLFNDLIKTLQGLIECSNNDISLKSCVCIGHLGCKQDDKSIKKLIFMFENDLNWNKKTICLESLVRIFDTKSPEIINFIFKSIQTAPNWVSRVSAVKLLSHIGPNILSMFDLYDKCYDLLRIRLSDDPIKEVRVTIGNTIRDLQMSNSLQEIIVKNLESSDEETRAKAVVSIDMLGLRKKKIIESLVDMLELDSSEYVRTTVLKALNNLAPKNPKVMQAFNNLEKNSKIYKIMMRMNENGF</sequence>
<gene>
    <name evidence="2" type="ORF">OXX778_LOCUS12925</name>
</gene>
<dbReference type="AlphaFoldDB" id="A0A814BRC8"/>
<dbReference type="PANTHER" id="PTHR38323:SF1">
    <property type="entry name" value="PROTEIN HEATR9"/>
    <property type="match status" value="1"/>
</dbReference>
<evidence type="ECO:0000313" key="3">
    <source>
        <dbReference type="Proteomes" id="UP000663879"/>
    </source>
</evidence>
<evidence type="ECO:0000313" key="2">
    <source>
        <dbReference type="EMBL" id="CAF0931369.1"/>
    </source>
</evidence>
<dbReference type="Proteomes" id="UP000663879">
    <property type="component" value="Unassembled WGS sequence"/>
</dbReference>
<dbReference type="InterPro" id="IPR016024">
    <property type="entry name" value="ARM-type_fold"/>
</dbReference>
<reference evidence="2" key="1">
    <citation type="submission" date="2021-02" db="EMBL/GenBank/DDBJ databases">
        <authorList>
            <person name="Nowell W R."/>
        </authorList>
    </citation>
    <scope>NUCLEOTIDE SEQUENCE</scope>
    <source>
        <strain evidence="2">Ploen Becks lab</strain>
    </source>
</reference>
<keyword evidence="3" id="KW-1185">Reference proteome</keyword>
<dbReference type="Gene3D" id="1.25.10.10">
    <property type="entry name" value="Leucine-rich Repeat Variant"/>
    <property type="match status" value="2"/>
</dbReference>
<comment type="caution">
    <text evidence="2">The sequence shown here is derived from an EMBL/GenBank/DDBJ whole genome shotgun (WGS) entry which is preliminary data.</text>
</comment>
<dbReference type="InterPro" id="IPR011989">
    <property type="entry name" value="ARM-like"/>
</dbReference>
<name>A0A814BRC8_9BILA</name>
<dbReference type="EMBL" id="CAJNOC010002411">
    <property type="protein sequence ID" value="CAF0931369.1"/>
    <property type="molecule type" value="Genomic_DNA"/>
</dbReference>
<organism evidence="2 3">
    <name type="scientific">Brachionus calyciflorus</name>
    <dbReference type="NCBI Taxonomy" id="104777"/>
    <lineage>
        <taxon>Eukaryota</taxon>
        <taxon>Metazoa</taxon>
        <taxon>Spiralia</taxon>
        <taxon>Gnathifera</taxon>
        <taxon>Rotifera</taxon>
        <taxon>Eurotatoria</taxon>
        <taxon>Monogononta</taxon>
        <taxon>Pseudotrocha</taxon>
        <taxon>Ploima</taxon>
        <taxon>Brachionidae</taxon>
        <taxon>Brachionus</taxon>
    </lineage>
</organism>
<feature type="region of interest" description="Disordered" evidence="1">
    <location>
        <begin position="210"/>
        <end position="243"/>
    </location>
</feature>
<dbReference type="OrthoDB" id="10031548at2759"/>
<proteinExistence type="predicted"/>
<dbReference type="SUPFAM" id="SSF48371">
    <property type="entry name" value="ARM repeat"/>
    <property type="match status" value="1"/>
</dbReference>
<accession>A0A814BRC8</accession>
<dbReference type="InterPro" id="IPR052873">
    <property type="entry name" value="HEATR9"/>
</dbReference>
<feature type="region of interest" description="Disordered" evidence="1">
    <location>
        <begin position="507"/>
        <end position="536"/>
    </location>
</feature>
<protein>
    <submittedName>
        <fullName evidence="2">Uncharacterized protein</fullName>
    </submittedName>
</protein>
<dbReference type="PANTHER" id="PTHR38323">
    <property type="entry name" value="PROTEIN HEATR9"/>
    <property type="match status" value="1"/>
</dbReference>